<accession>A0A699GII1</accession>
<evidence type="ECO:0000256" key="2">
    <source>
        <dbReference type="SAM" id="MobiDB-lite"/>
    </source>
</evidence>
<feature type="region of interest" description="Disordered" evidence="2">
    <location>
        <begin position="741"/>
        <end position="804"/>
    </location>
</feature>
<keyword evidence="1" id="KW-0862">Zinc</keyword>
<feature type="region of interest" description="Disordered" evidence="2">
    <location>
        <begin position="825"/>
        <end position="958"/>
    </location>
</feature>
<reference evidence="4" key="1">
    <citation type="journal article" date="2019" name="Sci. Rep.">
        <title>Draft genome of Tanacetum cinerariifolium, the natural source of mosquito coil.</title>
        <authorList>
            <person name="Yamashiro T."/>
            <person name="Shiraishi A."/>
            <person name="Satake H."/>
            <person name="Nakayama K."/>
        </authorList>
    </citation>
    <scope>NUCLEOTIDE SEQUENCE</scope>
</reference>
<feature type="compositionally biased region" description="Acidic residues" evidence="2">
    <location>
        <begin position="891"/>
        <end position="917"/>
    </location>
</feature>
<dbReference type="InterPro" id="IPR001878">
    <property type="entry name" value="Znf_CCHC"/>
</dbReference>
<protein>
    <submittedName>
        <fullName evidence="4">Ribonuclease H-like domain-containing protein</fullName>
    </submittedName>
</protein>
<feature type="compositionally biased region" description="Acidic residues" evidence="2">
    <location>
        <begin position="944"/>
        <end position="958"/>
    </location>
</feature>
<dbReference type="PROSITE" id="PS50158">
    <property type="entry name" value="ZF_CCHC"/>
    <property type="match status" value="1"/>
</dbReference>
<evidence type="ECO:0000256" key="1">
    <source>
        <dbReference type="PROSITE-ProRule" id="PRU00047"/>
    </source>
</evidence>
<name>A0A699GII1_TANCI</name>
<comment type="caution">
    <text evidence="4">The sequence shown here is derived from an EMBL/GenBank/DDBJ whole genome shotgun (WGS) entry which is preliminary data.</text>
</comment>
<sequence>MEELCQPTMNGGGGPIAPVNIQGTDFGLKNHMIQQVQNSCQFLELPGDDVNKHLDKFLTITKSMKQNGVTDDALRLYLFPCSLTHHATAWVTVQPVQARQSSYAAGTFGTRASISGTLRNNPSQESVIKCFNGQGEGHMARQCPNTKRKRDATWFREKVLLVKAQGSVLMANLSSNGSNVLFEIRPMIYGGSIIPKETNVISIADSKETLMLEEESRSKMLLKQSDPKVVEKKVNIKPINYVELNRLSEYFGKRFVPQQELSDEQAFGLQTSHLNTDQSAYSPVKIEAPCELLKITPDVFVKETIPFVKTLKDIFNVFDKGMYKLDPVNLAPKYKNNREAHIYYLKHTMKQATVIKEIVEQARSLNPLHSASYSAYKYVKLIQEFLRYVRDTCPDIHKLSEKLVDVTPINKKKAVRALCYPNNNSEDLGKLKAKADIGLVSNPILQQPCNLLPRDDWDRLFQPIFDEYFNPPIIIIPLVPVAAAPRAVGLADSPMYTPIVEKNKLDKELQGTPVDATLYRGMNGSLRNMNPVVTQQVTFDNSLVTPEKRVKIERLLLKSQKSTCINSGIPSRRLEIQMHTTLRWKRRNKKIWFHLSRNLVILASVICYLRSTLIKCTNLGEHLLLSIIRPSLGRQLDLIGLGNHELKSCGEHMPYPRFTKVIISHFISKYKTISMRNGINLHTIRNDSLLGTLKFVSKTKDSQKYGVLIPDGMINQDIKDSKAYKTYYDFSTRKVAPKKARKFKKIASPSRKLSPIKEAEPVKKAKRVKTPAKKSTAAPTAGVVNKDTPGESVSKKKAPAKADRGKSIELLSDATLLEDAQLKKDLEKSMQETHKLQASGSSEGADFESEVPNESKAKQSDTSKGTGLKQGVLDVLKGKYFDSDNESWGNNEDESDDVNNDDNVNDDDSENDDDDDGNDAHDSERTDSDDDDENPSFTLKEYDKEDYDEEYEFDDDYENVYKEEDDDLFKDVDMRSLGVEHEKERKGDEEMNDADQNVSKEKSYEQVIEDAHDEVKSQLPHILSKEVSEFATPMIQSTINESLKNVILAKSSSEPKSTYKAAVSLIEFELKKILFDKLEKRTMSKDVEPPKGSKPKESKSISSKGTKPHSKSFGKSTQAEKPVFEAAYTETQQMELVLLVNFNKNYDECLLLPVEVKTADIKVNAASKKDMDQDYAHMVAASKVLMLKPGEFEIWRIRIEQYIQMMDYALWEVIENGATLPKTQVMEGVTTVMPIKTIEKKDQRSTSGIVNTTQAVNNANRVSTASTQVNDVFFTNINNLSDAVICSFFASQPSSPQHIHEDLEQIHPDDMGERDLRWQMAMLTMRAKRFLKITGRKLTVNGKETIGFDKSNVECYKCHKRRHFAKECRAQRNQDNRGKSKLCTNGILIYKFLLKDKFANKHVAENNKSSKEETNALRKNNDALIIKEWVSDNESENDSQPKVEKKAVRPSIVKKEFVKPRQQEKIARKIVKKVENNKQNTHRPRGYQRNWNNMMSQKLGNYKKIDRGYVAFGGKPKRGKITGKCTIQTGNLDLENVYFVRELKFNLFNVLQICDKKNSVLFNDTECIVLSPNFKLIDESQVLLRVPRKNNILPRNISPDPPDNLSKYLLASLAISPFHNVQTYNAVANKSPIPPQDTITPQTILTPYLMPPKRTSTSEAPAMTQAAIRKLVTDNVATALETQVVTMANTNNPNRNSGLRRTPIARKYTYEKFMSCQPFYFNGMEGPVGLIRWLKQTESVFSRSNYAKKNKVKFVINTLNEEALFW</sequence>
<feature type="compositionally biased region" description="Basic and acidic residues" evidence="2">
    <location>
        <begin position="980"/>
        <end position="989"/>
    </location>
</feature>
<gene>
    <name evidence="4" type="ORF">Tci_001607</name>
</gene>
<feature type="region of interest" description="Disordered" evidence="2">
    <location>
        <begin position="1084"/>
        <end position="1117"/>
    </location>
</feature>
<dbReference type="EMBL" id="BKCJ010000086">
    <property type="protein sequence ID" value="GEU29629.1"/>
    <property type="molecule type" value="Genomic_DNA"/>
</dbReference>
<feature type="compositionally biased region" description="Basic and acidic residues" evidence="2">
    <location>
        <begin position="1084"/>
        <end position="1099"/>
    </location>
</feature>
<evidence type="ECO:0000313" key="4">
    <source>
        <dbReference type="EMBL" id="GEU29629.1"/>
    </source>
</evidence>
<dbReference type="GO" id="GO:0003676">
    <property type="term" value="F:nucleic acid binding"/>
    <property type="evidence" value="ECO:0007669"/>
    <property type="project" value="InterPro"/>
</dbReference>
<dbReference type="GO" id="GO:0008270">
    <property type="term" value="F:zinc ion binding"/>
    <property type="evidence" value="ECO:0007669"/>
    <property type="project" value="UniProtKB-KW"/>
</dbReference>
<organism evidence="4">
    <name type="scientific">Tanacetum cinerariifolium</name>
    <name type="common">Dalmatian daisy</name>
    <name type="synonym">Chrysanthemum cinerariifolium</name>
    <dbReference type="NCBI Taxonomy" id="118510"/>
    <lineage>
        <taxon>Eukaryota</taxon>
        <taxon>Viridiplantae</taxon>
        <taxon>Streptophyta</taxon>
        <taxon>Embryophyta</taxon>
        <taxon>Tracheophyta</taxon>
        <taxon>Spermatophyta</taxon>
        <taxon>Magnoliopsida</taxon>
        <taxon>eudicotyledons</taxon>
        <taxon>Gunneridae</taxon>
        <taxon>Pentapetalae</taxon>
        <taxon>asterids</taxon>
        <taxon>campanulids</taxon>
        <taxon>Asterales</taxon>
        <taxon>Asteraceae</taxon>
        <taxon>Asteroideae</taxon>
        <taxon>Anthemideae</taxon>
        <taxon>Anthemidinae</taxon>
        <taxon>Tanacetum</taxon>
    </lineage>
</organism>
<feature type="compositionally biased region" description="Basic and acidic residues" evidence="2">
    <location>
        <begin position="825"/>
        <end position="835"/>
    </location>
</feature>
<proteinExistence type="predicted"/>
<keyword evidence="1" id="KW-0863">Zinc-finger</keyword>
<keyword evidence="1" id="KW-0479">Metal-binding</keyword>
<dbReference type="SMART" id="SM00343">
    <property type="entry name" value="ZnF_C2HC"/>
    <property type="match status" value="2"/>
</dbReference>
<feature type="domain" description="CCHC-type" evidence="3">
    <location>
        <begin position="1355"/>
        <end position="1369"/>
    </location>
</feature>
<feature type="region of interest" description="Disordered" evidence="2">
    <location>
        <begin position="980"/>
        <end position="1004"/>
    </location>
</feature>
<evidence type="ECO:0000259" key="3">
    <source>
        <dbReference type="PROSITE" id="PS50158"/>
    </source>
</evidence>